<keyword evidence="7 9" id="KW-0807">Transducer</keyword>
<dbReference type="GO" id="GO:0006935">
    <property type="term" value="P:chemotaxis"/>
    <property type="evidence" value="ECO:0007669"/>
    <property type="project" value="UniProtKB-KW"/>
</dbReference>
<dbReference type="Gene3D" id="1.20.120.1530">
    <property type="match status" value="1"/>
</dbReference>
<comment type="similarity">
    <text evidence="8">Belongs to the methyl-accepting chemotaxis (MCP) protein family.</text>
</comment>
<evidence type="ECO:0000256" key="10">
    <source>
        <dbReference type="SAM" id="Coils"/>
    </source>
</evidence>
<dbReference type="SMART" id="SM00283">
    <property type="entry name" value="MA"/>
    <property type="match status" value="1"/>
</dbReference>
<evidence type="ECO:0000256" key="3">
    <source>
        <dbReference type="ARBA" id="ARBA00022500"/>
    </source>
</evidence>
<dbReference type="InterPro" id="IPR033462">
    <property type="entry name" value="Cache_3-Cache_2"/>
</dbReference>
<feature type="domain" description="HAMP" evidence="13">
    <location>
        <begin position="546"/>
        <end position="599"/>
    </location>
</feature>
<dbReference type="CDD" id="cd11386">
    <property type="entry name" value="MCP_signal"/>
    <property type="match status" value="1"/>
</dbReference>
<keyword evidence="2" id="KW-1003">Cell membrane</keyword>
<keyword evidence="3" id="KW-0145">Chemotaxis</keyword>
<dbReference type="InterPro" id="IPR033479">
    <property type="entry name" value="dCache_1"/>
</dbReference>
<gene>
    <name evidence="14" type="ORF">GOC74_01155</name>
</gene>
<evidence type="ECO:0000256" key="2">
    <source>
        <dbReference type="ARBA" id="ARBA00022475"/>
    </source>
</evidence>
<feature type="region of interest" description="Disordered" evidence="11">
    <location>
        <begin position="807"/>
        <end position="832"/>
    </location>
</feature>
<feature type="compositionally biased region" description="Basic and acidic residues" evidence="11">
    <location>
        <begin position="812"/>
        <end position="832"/>
    </location>
</feature>
<dbReference type="PANTHER" id="PTHR32089:SF112">
    <property type="entry name" value="LYSOZYME-LIKE PROTEIN-RELATED"/>
    <property type="match status" value="1"/>
</dbReference>
<name>A0A847U5G1_9EURY</name>
<dbReference type="Pfam" id="PF00015">
    <property type="entry name" value="MCPsignal"/>
    <property type="match status" value="1"/>
</dbReference>
<dbReference type="Gene3D" id="6.10.340.10">
    <property type="match status" value="1"/>
</dbReference>
<comment type="subcellular location">
    <subcellularLocation>
        <location evidence="1">Cell membrane</location>
        <topology evidence="1">Multi-pass membrane protein</topology>
    </subcellularLocation>
</comment>
<evidence type="ECO:0000256" key="5">
    <source>
        <dbReference type="ARBA" id="ARBA00022989"/>
    </source>
</evidence>
<dbReference type="Pfam" id="PF00672">
    <property type="entry name" value="HAMP"/>
    <property type="match status" value="1"/>
</dbReference>
<evidence type="ECO:0000256" key="1">
    <source>
        <dbReference type="ARBA" id="ARBA00004651"/>
    </source>
</evidence>
<accession>A0A847U5G1</accession>
<evidence type="ECO:0000259" key="13">
    <source>
        <dbReference type="PROSITE" id="PS50885"/>
    </source>
</evidence>
<dbReference type="PROSITE" id="PS50885">
    <property type="entry name" value="HAMP"/>
    <property type="match status" value="1"/>
</dbReference>
<dbReference type="GO" id="GO:0007165">
    <property type="term" value="P:signal transduction"/>
    <property type="evidence" value="ECO:0007669"/>
    <property type="project" value="UniProtKB-KW"/>
</dbReference>
<dbReference type="Proteomes" id="UP000608662">
    <property type="component" value="Unassembled WGS sequence"/>
</dbReference>
<reference evidence="14" key="1">
    <citation type="submission" date="2019-12" db="EMBL/GenBank/DDBJ databases">
        <title>Whole-genome sequence of Halomicrobium mukohataei pws1.</title>
        <authorList>
            <person name="Verma D.K."/>
            <person name="Gopal K."/>
            <person name="Prasad E.S."/>
        </authorList>
    </citation>
    <scope>NUCLEOTIDE SEQUENCE</scope>
    <source>
        <strain evidence="14">Pws1</strain>
    </source>
</reference>
<feature type="domain" description="Methyl-accepting transducer" evidence="12">
    <location>
        <begin position="753"/>
        <end position="989"/>
    </location>
</feature>
<dbReference type="CDD" id="cd12912">
    <property type="entry name" value="PDC2_MCP_like"/>
    <property type="match status" value="1"/>
</dbReference>
<dbReference type="PANTHER" id="PTHR32089">
    <property type="entry name" value="METHYL-ACCEPTING CHEMOTAXIS PROTEIN MCPB"/>
    <property type="match status" value="1"/>
</dbReference>
<keyword evidence="4" id="KW-0812">Transmembrane</keyword>
<organism evidence="14 15">
    <name type="scientific">Halomicrobium mukohataei</name>
    <dbReference type="NCBI Taxonomy" id="57705"/>
    <lineage>
        <taxon>Archaea</taxon>
        <taxon>Methanobacteriati</taxon>
        <taxon>Methanobacteriota</taxon>
        <taxon>Stenosarchaea group</taxon>
        <taxon>Halobacteria</taxon>
        <taxon>Halobacteriales</taxon>
        <taxon>Haloarculaceae</taxon>
        <taxon>Halomicrobium</taxon>
    </lineage>
</organism>
<evidence type="ECO:0000256" key="11">
    <source>
        <dbReference type="SAM" id="MobiDB-lite"/>
    </source>
</evidence>
<dbReference type="InterPro" id="IPR003660">
    <property type="entry name" value="HAMP_dom"/>
</dbReference>
<dbReference type="Gene3D" id="1.10.287.950">
    <property type="entry name" value="Methyl-accepting chemotaxis protein"/>
    <property type="match status" value="1"/>
</dbReference>
<dbReference type="InterPro" id="IPR029151">
    <property type="entry name" value="Sensor-like_sf"/>
</dbReference>
<evidence type="ECO:0000256" key="4">
    <source>
        <dbReference type="ARBA" id="ARBA00022692"/>
    </source>
</evidence>
<sequence>MSMDLKVKLVVLMLAISLLPLGSVGALATQNMGSLNQDAQDRSAQELRGAMTDNLNNSVQARQSSLQNQFDQREVDMRSLAQSGAMDNYQAARQGEMQLVQEASQRQVGYTALEMRNAIESTTQTVLDTQYDGREWEELSPSEQRAVKERVERIIAGTAGDGTTADGTMNETFQPGYIGETGYAYVTDLDSNVVIHHRLEDGHNFADDSGGSLTVFDDIKANIESTPALRNGETWGVAEYEWEDTTQDGNPTETQLVAYTYYEPFDWIVAPSVYYYELQERAVADSEARLADSFERYLETRTVSVDRQERYAYDEIIFVDKRGREVVRATREGERAVTERDGSGWYADKSWFTSAGSVANGEVAFNRIEEENGSQRMYVSTPVYQDGRFQGVVVAQFNYSIVTEITNGVSVGETGSLYVVNDRGEMVSHPNETKVAQRVDVAGGEYGEELGNITTEQMLAAQSGMATHTRTVGGEATTRYVVYAPLQVGDRQFSLVGTVPESDIEGPIAALGDALQQRTDDARNLILLLSGIAALVVVAAGYAVARYVASPIEQMRDRATEMAQGRFDGELDVDDRDDEIGEMVEAFEEMEANLTRQITEIEAVSASLSEGEIDDDLHTDLPGSFGDIMTDLQEGMTQLRTSFAQISRASENVRTGELDQEIDSDLPGEYGAVMDELDAGLQQLSESFDRLRTASTALSERRLDEDLDTDLPGAYGDVMGNIDAGLDAVEESIARVQSIAREVSSATDDAAASAQEVERASQEVAESVQEISHGADRQSEQLQEAAAEMNDMSATVEEVASSAVDVANTSERAADRAEAGSERASEASREIEGIEAETEQAVEQVAALESEIDEISEIVSMITDIAEQTNMLALNASIEAARAGEAGEGFAVVADEIKGLAGEAAAATEEIDDLITELQATTGETVDDIESMRDRVESGADTIEDAIAMFDEIAESATEAEHGVREITEATDDQAASTEEVVAMVDEVSSVSQQAAAEATSVSSAAEEQAASVNNISQNVRSVADMADDLEALVDAFEVQQSAADGDASAAGASADGGWSPDDGAE</sequence>
<feature type="coiled-coil region" evidence="10">
    <location>
        <begin position="897"/>
        <end position="924"/>
    </location>
</feature>
<dbReference type="SUPFAM" id="SSF58104">
    <property type="entry name" value="Methyl-accepting chemotaxis protein (MCP) signaling domain"/>
    <property type="match status" value="1"/>
</dbReference>
<comment type="caution">
    <text evidence="14">The sequence shown here is derived from an EMBL/GenBank/DDBJ whole genome shotgun (WGS) entry which is preliminary data.</text>
</comment>
<dbReference type="GO" id="GO:0005886">
    <property type="term" value="C:plasma membrane"/>
    <property type="evidence" value="ECO:0007669"/>
    <property type="project" value="UniProtKB-SubCell"/>
</dbReference>
<evidence type="ECO:0000256" key="9">
    <source>
        <dbReference type="PROSITE-ProRule" id="PRU00284"/>
    </source>
</evidence>
<keyword evidence="10" id="KW-0175">Coiled coil</keyword>
<dbReference type="Gene3D" id="3.30.450.20">
    <property type="entry name" value="PAS domain"/>
    <property type="match status" value="2"/>
</dbReference>
<dbReference type="CDD" id="cd06225">
    <property type="entry name" value="HAMP"/>
    <property type="match status" value="1"/>
</dbReference>
<dbReference type="Pfam" id="PF02743">
    <property type="entry name" value="dCache_1"/>
    <property type="match status" value="1"/>
</dbReference>
<evidence type="ECO:0000313" key="15">
    <source>
        <dbReference type="Proteomes" id="UP000608662"/>
    </source>
</evidence>
<proteinExistence type="inferred from homology"/>
<dbReference type="InterPro" id="IPR004089">
    <property type="entry name" value="MCPsignal_dom"/>
</dbReference>
<dbReference type="OrthoDB" id="8523at2157"/>
<dbReference type="Pfam" id="PF17201">
    <property type="entry name" value="Cache_3-Cache_2"/>
    <property type="match status" value="1"/>
</dbReference>
<keyword evidence="6" id="KW-0472">Membrane</keyword>
<evidence type="ECO:0000259" key="12">
    <source>
        <dbReference type="PROSITE" id="PS50111"/>
    </source>
</evidence>
<protein>
    <submittedName>
        <fullName evidence="14">HAMP domain-containing protein</fullName>
    </submittedName>
</protein>
<keyword evidence="5" id="KW-1133">Transmembrane helix</keyword>
<dbReference type="EMBL" id="WOYG01000001">
    <property type="protein sequence ID" value="NLV08545.1"/>
    <property type="molecule type" value="Genomic_DNA"/>
</dbReference>
<dbReference type="SUPFAM" id="SSF103190">
    <property type="entry name" value="Sensory domain-like"/>
    <property type="match status" value="1"/>
</dbReference>
<evidence type="ECO:0000256" key="7">
    <source>
        <dbReference type="ARBA" id="ARBA00023224"/>
    </source>
</evidence>
<evidence type="ECO:0000256" key="8">
    <source>
        <dbReference type="ARBA" id="ARBA00029447"/>
    </source>
</evidence>
<feature type="region of interest" description="Disordered" evidence="11">
    <location>
        <begin position="1042"/>
        <end position="1066"/>
    </location>
</feature>
<dbReference type="AlphaFoldDB" id="A0A847U5G1"/>
<evidence type="ECO:0000256" key="6">
    <source>
        <dbReference type="ARBA" id="ARBA00023136"/>
    </source>
</evidence>
<dbReference type="PROSITE" id="PS50111">
    <property type="entry name" value="CHEMOTAXIS_TRANSDUC_2"/>
    <property type="match status" value="1"/>
</dbReference>
<evidence type="ECO:0000313" key="14">
    <source>
        <dbReference type="EMBL" id="NLV08545.1"/>
    </source>
</evidence>
<dbReference type="SMART" id="SM00304">
    <property type="entry name" value="HAMP"/>
    <property type="match status" value="2"/>
</dbReference>